<evidence type="ECO:0000313" key="2">
    <source>
        <dbReference type="EMBL" id="GAI02472.1"/>
    </source>
</evidence>
<dbReference type="SUPFAM" id="SSF52540">
    <property type="entry name" value="P-loop containing nucleoside triphosphate hydrolases"/>
    <property type="match status" value="1"/>
</dbReference>
<dbReference type="Pfam" id="PF13304">
    <property type="entry name" value="AAA_21"/>
    <property type="match status" value="1"/>
</dbReference>
<dbReference type="EMBL" id="BARV01012184">
    <property type="protein sequence ID" value="GAI02472.1"/>
    <property type="molecule type" value="Genomic_DNA"/>
</dbReference>
<dbReference type="CDD" id="cd00267">
    <property type="entry name" value="ABC_ATPase"/>
    <property type="match status" value="1"/>
</dbReference>
<dbReference type="Gene3D" id="3.40.50.300">
    <property type="entry name" value="P-loop containing nucleotide triphosphate hydrolases"/>
    <property type="match status" value="1"/>
</dbReference>
<protein>
    <recommendedName>
        <fullName evidence="1">ATPase AAA-type core domain-containing protein</fullName>
    </recommendedName>
</protein>
<dbReference type="AlphaFoldDB" id="X1K650"/>
<comment type="caution">
    <text evidence="2">The sequence shown here is derived from an EMBL/GenBank/DDBJ whole genome shotgun (WGS) entry which is preliminary data.</text>
</comment>
<accession>X1K650</accession>
<dbReference type="PANTHER" id="PTHR43581:SF2">
    <property type="entry name" value="EXCINUCLEASE ATPASE SUBUNIT"/>
    <property type="match status" value="1"/>
</dbReference>
<dbReference type="InterPro" id="IPR027417">
    <property type="entry name" value="P-loop_NTPase"/>
</dbReference>
<dbReference type="PANTHER" id="PTHR43581">
    <property type="entry name" value="ATP/GTP PHOSPHATASE"/>
    <property type="match status" value="1"/>
</dbReference>
<reference evidence="2" key="1">
    <citation type="journal article" date="2014" name="Front. Microbiol.">
        <title>High frequency of phylogenetically diverse reductive dehalogenase-homologous genes in deep subseafloor sedimentary metagenomes.</title>
        <authorList>
            <person name="Kawai M."/>
            <person name="Futagami T."/>
            <person name="Toyoda A."/>
            <person name="Takaki Y."/>
            <person name="Nishi S."/>
            <person name="Hori S."/>
            <person name="Arai W."/>
            <person name="Tsubouchi T."/>
            <person name="Morono Y."/>
            <person name="Uchiyama I."/>
            <person name="Ito T."/>
            <person name="Fujiyama A."/>
            <person name="Inagaki F."/>
            <person name="Takami H."/>
        </authorList>
    </citation>
    <scope>NUCLEOTIDE SEQUENCE</scope>
    <source>
        <strain evidence="2">Expedition CK06-06</strain>
    </source>
</reference>
<dbReference type="InterPro" id="IPR051396">
    <property type="entry name" value="Bact_Antivir_Def_Nuclease"/>
</dbReference>
<evidence type="ECO:0000259" key="1">
    <source>
        <dbReference type="Pfam" id="PF13304"/>
    </source>
</evidence>
<name>X1K650_9ZZZZ</name>
<gene>
    <name evidence="2" type="ORF">S06H3_22701</name>
</gene>
<organism evidence="2">
    <name type="scientific">marine sediment metagenome</name>
    <dbReference type="NCBI Taxonomy" id="412755"/>
    <lineage>
        <taxon>unclassified sequences</taxon>
        <taxon>metagenomes</taxon>
        <taxon>ecological metagenomes</taxon>
    </lineage>
</organism>
<feature type="domain" description="ATPase AAA-type core" evidence="1">
    <location>
        <begin position="77"/>
        <end position="177"/>
    </location>
</feature>
<proteinExistence type="predicted"/>
<dbReference type="InterPro" id="IPR003959">
    <property type="entry name" value="ATPase_AAA_core"/>
</dbReference>
<sequence length="189" mass="21750">MTPFFTKLKQIVDVLKDETDIGQLITSSEERKRTAAIDWFINYPQYTRMSDLADFISKYIIKRQQLNESADRYFSLVNRFLRDSGKEMTYDYRDRLIVKVKGSKPISITSLSSGESQLVVIITHLMFNPAAQQENVFIVDEPELSLHVGWQDLFVNTIREANPSLQLILATHSPSIILEQTDNCVDLSK</sequence>
<dbReference type="GO" id="GO:0005524">
    <property type="term" value="F:ATP binding"/>
    <property type="evidence" value="ECO:0007669"/>
    <property type="project" value="InterPro"/>
</dbReference>
<dbReference type="GO" id="GO:0016887">
    <property type="term" value="F:ATP hydrolysis activity"/>
    <property type="evidence" value="ECO:0007669"/>
    <property type="project" value="InterPro"/>
</dbReference>